<dbReference type="EMBL" id="VSRR010085503">
    <property type="protein sequence ID" value="MPC90777.1"/>
    <property type="molecule type" value="Genomic_DNA"/>
</dbReference>
<keyword evidence="3" id="KW-1185">Reference proteome</keyword>
<protein>
    <submittedName>
        <fullName evidence="2">Uncharacterized protein</fullName>
    </submittedName>
</protein>
<proteinExistence type="predicted"/>
<dbReference type="AlphaFoldDB" id="A0A5B7JBL0"/>
<reference evidence="2 3" key="1">
    <citation type="submission" date="2019-05" db="EMBL/GenBank/DDBJ databases">
        <title>Another draft genome of Portunus trituberculatus and its Hox gene families provides insights of decapod evolution.</title>
        <authorList>
            <person name="Jeong J.-H."/>
            <person name="Song I."/>
            <person name="Kim S."/>
            <person name="Choi T."/>
            <person name="Kim D."/>
            <person name="Ryu S."/>
            <person name="Kim W."/>
        </authorList>
    </citation>
    <scope>NUCLEOTIDE SEQUENCE [LARGE SCALE GENOMIC DNA]</scope>
    <source>
        <tissue evidence="2">Muscle</tissue>
    </source>
</reference>
<name>A0A5B7JBL0_PORTR</name>
<gene>
    <name evidence="2" type="ORF">E2C01_085777</name>
</gene>
<organism evidence="2 3">
    <name type="scientific">Portunus trituberculatus</name>
    <name type="common">Swimming crab</name>
    <name type="synonym">Neptunus trituberculatus</name>
    <dbReference type="NCBI Taxonomy" id="210409"/>
    <lineage>
        <taxon>Eukaryota</taxon>
        <taxon>Metazoa</taxon>
        <taxon>Ecdysozoa</taxon>
        <taxon>Arthropoda</taxon>
        <taxon>Crustacea</taxon>
        <taxon>Multicrustacea</taxon>
        <taxon>Malacostraca</taxon>
        <taxon>Eumalacostraca</taxon>
        <taxon>Eucarida</taxon>
        <taxon>Decapoda</taxon>
        <taxon>Pleocyemata</taxon>
        <taxon>Brachyura</taxon>
        <taxon>Eubrachyura</taxon>
        <taxon>Portunoidea</taxon>
        <taxon>Portunidae</taxon>
        <taxon>Portuninae</taxon>
        <taxon>Portunus</taxon>
    </lineage>
</organism>
<sequence>MVPVPYSVKSNEHTRSGSPTPNEQQAPVFRQKQPRIFLPCKSKRNSTMSTRREGSGGGAHPPHKQ</sequence>
<feature type="compositionally biased region" description="Polar residues" evidence="1">
    <location>
        <begin position="16"/>
        <end position="25"/>
    </location>
</feature>
<evidence type="ECO:0000256" key="1">
    <source>
        <dbReference type="SAM" id="MobiDB-lite"/>
    </source>
</evidence>
<evidence type="ECO:0000313" key="2">
    <source>
        <dbReference type="EMBL" id="MPC90777.1"/>
    </source>
</evidence>
<feature type="region of interest" description="Disordered" evidence="1">
    <location>
        <begin position="1"/>
        <end position="65"/>
    </location>
</feature>
<evidence type="ECO:0000313" key="3">
    <source>
        <dbReference type="Proteomes" id="UP000324222"/>
    </source>
</evidence>
<dbReference type="Proteomes" id="UP000324222">
    <property type="component" value="Unassembled WGS sequence"/>
</dbReference>
<accession>A0A5B7JBL0</accession>
<comment type="caution">
    <text evidence="2">The sequence shown here is derived from an EMBL/GenBank/DDBJ whole genome shotgun (WGS) entry which is preliminary data.</text>
</comment>